<dbReference type="Pfam" id="PF12836">
    <property type="entry name" value="HHH_3"/>
    <property type="match status" value="1"/>
</dbReference>
<dbReference type="InterPro" id="IPR010994">
    <property type="entry name" value="RuvA_2-like"/>
</dbReference>
<keyword evidence="3" id="KW-0479">Metal-binding</keyword>
<name>A0A3P3XM55_9SPIR</name>
<feature type="region of interest" description="Disordered" evidence="6">
    <location>
        <begin position="208"/>
        <end position="259"/>
    </location>
</feature>
<dbReference type="InterPro" id="IPR058240">
    <property type="entry name" value="rSAM_sf"/>
</dbReference>
<accession>A0A3P3XM55</accession>
<dbReference type="SUPFAM" id="SSF102114">
    <property type="entry name" value="Radical SAM enzymes"/>
    <property type="match status" value="1"/>
</dbReference>
<dbReference type="NCBIfam" id="TIGR03916">
    <property type="entry name" value="rSAM_link_UDG"/>
    <property type="match status" value="1"/>
</dbReference>
<evidence type="ECO:0000256" key="4">
    <source>
        <dbReference type="ARBA" id="ARBA00023004"/>
    </source>
</evidence>
<dbReference type="InterPro" id="IPR013785">
    <property type="entry name" value="Aldolase_TIM"/>
</dbReference>
<dbReference type="SFLD" id="SFLDS00029">
    <property type="entry name" value="Radical_SAM"/>
    <property type="match status" value="1"/>
</dbReference>
<gene>
    <name evidence="7" type="ORF">SPIRO4BDMA_30007</name>
</gene>
<evidence type="ECO:0000256" key="5">
    <source>
        <dbReference type="ARBA" id="ARBA00023014"/>
    </source>
</evidence>
<dbReference type="PANTHER" id="PTHR21180:SF9">
    <property type="entry name" value="TYPE II SECRETION SYSTEM PROTEIN K"/>
    <property type="match status" value="1"/>
</dbReference>
<keyword evidence="4" id="KW-0408">Iron</keyword>
<dbReference type="InterPro" id="IPR007197">
    <property type="entry name" value="rSAM"/>
</dbReference>
<evidence type="ECO:0000256" key="6">
    <source>
        <dbReference type="SAM" id="MobiDB-lite"/>
    </source>
</evidence>
<keyword evidence="5" id="KW-0411">Iron-sulfur</keyword>
<organism evidence="7">
    <name type="scientific">uncultured spirochete</name>
    <dbReference type="NCBI Taxonomy" id="156406"/>
    <lineage>
        <taxon>Bacteria</taxon>
        <taxon>Pseudomonadati</taxon>
        <taxon>Spirochaetota</taxon>
        <taxon>Spirochaetia</taxon>
        <taxon>Spirochaetales</taxon>
        <taxon>environmental samples</taxon>
    </lineage>
</organism>
<dbReference type="SFLD" id="SFLDG01102">
    <property type="entry name" value="Uncharacterised_Radical_SAM_Su"/>
    <property type="match status" value="1"/>
</dbReference>
<comment type="cofactor">
    <cofactor evidence="1">
        <name>[4Fe-4S] cluster</name>
        <dbReference type="ChEBI" id="CHEBI:49883"/>
    </cofactor>
</comment>
<dbReference type="PANTHER" id="PTHR21180">
    <property type="entry name" value="ENDONUCLEASE/EXONUCLEASE/PHOSPHATASE FAMILY DOMAIN-CONTAINING PROTEIN 1"/>
    <property type="match status" value="1"/>
</dbReference>
<dbReference type="CDD" id="cd01335">
    <property type="entry name" value="Radical_SAM"/>
    <property type="match status" value="1"/>
</dbReference>
<evidence type="ECO:0000256" key="3">
    <source>
        <dbReference type="ARBA" id="ARBA00022723"/>
    </source>
</evidence>
<reference evidence="7" key="1">
    <citation type="submission" date="2017-02" db="EMBL/GenBank/DDBJ databases">
        <authorList>
            <person name="Regsiter A."/>
            <person name="William W."/>
        </authorList>
    </citation>
    <scope>NUCLEOTIDE SEQUENCE</scope>
    <source>
        <strain evidence="7">BdmA 4</strain>
    </source>
</reference>
<dbReference type="GO" id="GO:0051536">
    <property type="term" value="F:iron-sulfur cluster binding"/>
    <property type="evidence" value="ECO:0007669"/>
    <property type="project" value="UniProtKB-KW"/>
</dbReference>
<dbReference type="GO" id="GO:0003677">
    <property type="term" value="F:DNA binding"/>
    <property type="evidence" value="ECO:0007669"/>
    <property type="project" value="UniProtKB-KW"/>
</dbReference>
<protein>
    <submittedName>
        <fullName evidence="7">Predicted DNA-binding protein with the Helix-hairpin-helix motif</fullName>
    </submittedName>
</protein>
<proteinExistence type="predicted"/>
<evidence type="ECO:0000256" key="1">
    <source>
        <dbReference type="ARBA" id="ARBA00001966"/>
    </source>
</evidence>
<dbReference type="Gene3D" id="1.10.150.320">
    <property type="entry name" value="Photosystem II 12 kDa extrinsic protein"/>
    <property type="match status" value="1"/>
</dbReference>
<dbReference type="AlphaFoldDB" id="A0A3P3XM55"/>
<sequence>MTTADKIGILADAAKYDASCSTSGSARKNMRGGVGTGAVGGICHAWAADGRCISLLKVLLSNTCAYDCVYCVNRRSNDIRRTAFEPEELVRLIMDFYRRNYIEGAFLSSGVIGCPDGTMERLIHIARTLRTREHFNGYIHIKIIPGTSERLVLEAARWADRASVNIELPSSASLVQIAPDKKPEAIFGPMRALARASGFESRLLAEHPQAENRKLPDMTPRLASGQVGHIAGAPTPPTEIARSNYPNPPSPPGRDRSPLSLSVMEARKKRLRNPEADIIPAGQTTQLVIGASPESDATILALAENLYLAFDVRRVYYSAFIPTGNDPRLPVVGKPPLAREHRLYQADWLFRFYGFKANEILDPAHPFLDMSLDPKSSWALRNPGIFPVEINTADYNVLLRVPGIGPKSASRIIAARRCGTLRIASLAALGVVMRRARWFITVSGKLAAKEFDEISMRGWHLLEHPELLRRVLLDPAFRDEPSSQLEFQWETD</sequence>
<keyword evidence="7" id="KW-0238">DNA-binding</keyword>
<dbReference type="Gene3D" id="3.20.20.70">
    <property type="entry name" value="Aldolase class I"/>
    <property type="match status" value="1"/>
</dbReference>
<dbReference type="SUPFAM" id="SSF47781">
    <property type="entry name" value="RuvA domain 2-like"/>
    <property type="match status" value="1"/>
</dbReference>
<evidence type="ECO:0000313" key="7">
    <source>
        <dbReference type="EMBL" id="SLM17370.1"/>
    </source>
</evidence>
<dbReference type="InterPro" id="IPR023874">
    <property type="entry name" value="DNA_rSAM_put"/>
</dbReference>
<keyword evidence="2" id="KW-0949">S-adenosyl-L-methionine</keyword>
<dbReference type="EMBL" id="FWDO01000003">
    <property type="protein sequence ID" value="SLM17370.1"/>
    <property type="molecule type" value="Genomic_DNA"/>
</dbReference>
<dbReference type="GO" id="GO:0046872">
    <property type="term" value="F:metal ion binding"/>
    <property type="evidence" value="ECO:0007669"/>
    <property type="project" value="UniProtKB-KW"/>
</dbReference>
<dbReference type="InterPro" id="IPR051675">
    <property type="entry name" value="Endo/Exo/Phosphatase_dom_1"/>
</dbReference>
<dbReference type="GO" id="GO:0003824">
    <property type="term" value="F:catalytic activity"/>
    <property type="evidence" value="ECO:0007669"/>
    <property type="project" value="InterPro"/>
</dbReference>
<evidence type="ECO:0000256" key="2">
    <source>
        <dbReference type="ARBA" id="ARBA00022691"/>
    </source>
</evidence>